<dbReference type="FunCoup" id="E9HYI9">
    <property type="interactions" value="16"/>
</dbReference>
<dbReference type="Proteomes" id="UP000000305">
    <property type="component" value="Unassembled WGS sequence"/>
</dbReference>
<dbReference type="KEGG" id="dpx:DAPPUDRAFT_268907"/>
<dbReference type="OMA" id="HAQDEIT"/>
<dbReference type="HOGENOM" id="CLU_027239_1_1_1"/>
<organism evidence="4 5">
    <name type="scientific">Daphnia pulex</name>
    <name type="common">Water flea</name>
    <dbReference type="NCBI Taxonomy" id="6669"/>
    <lineage>
        <taxon>Eukaryota</taxon>
        <taxon>Metazoa</taxon>
        <taxon>Ecdysozoa</taxon>
        <taxon>Arthropoda</taxon>
        <taxon>Crustacea</taxon>
        <taxon>Branchiopoda</taxon>
        <taxon>Diplostraca</taxon>
        <taxon>Cladocera</taxon>
        <taxon>Anomopoda</taxon>
        <taxon>Daphniidae</taxon>
        <taxon>Daphnia</taxon>
    </lineage>
</organism>
<evidence type="ECO:0000313" key="4">
    <source>
        <dbReference type="EMBL" id="EFX63190.1"/>
    </source>
</evidence>
<proteinExistence type="inferred from homology"/>
<dbReference type="Gene3D" id="3.40.50.300">
    <property type="entry name" value="P-loop containing nucleotide triphosphate hydrolases"/>
    <property type="match status" value="1"/>
</dbReference>
<dbReference type="GO" id="GO:0008146">
    <property type="term" value="F:sulfotransferase activity"/>
    <property type="evidence" value="ECO:0000318"/>
    <property type="project" value="GO_Central"/>
</dbReference>
<dbReference type="GO" id="GO:0005737">
    <property type="term" value="C:cytoplasm"/>
    <property type="evidence" value="ECO:0000318"/>
    <property type="project" value="GO_Central"/>
</dbReference>
<sequence>MHTHAQDEITTPDTLSTGYGTGCRRSYIAHSRCAIEWAHLGPFTDHFPHYAGGVARSEPGGFVISQEFGHHAHEFFYFQPRKDDVWMLTFPKCGTTWTQELVWMVANNCNVEVARRNPLFIRSPYLESGVSHSLIESAPPRVHVMVPKVNVIERIPSPRVIKSHLPFSLLHPQLLDISKVIYVVRHPKDVIVSYFHHHKLFNRHGFLGDVELFGQYFMNDEVYYSPYFPHVLDAWSKRNHPNMLFLFYEDLRKDLREGVIQIAKFLKKQLTEKQLADVCQHLNLETFTNNECINYEKMAQSIGLLEKPDQRSLHCNKPEHLENVFSPEMNRRIEEWIDKNLEGTDFHFA</sequence>
<dbReference type="eggNOG" id="KOG1584">
    <property type="taxonomic scope" value="Eukaryota"/>
</dbReference>
<dbReference type="GO" id="GO:0051923">
    <property type="term" value="P:sulfation"/>
    <property type="evidence" value="ECO:0000318"/>
    <property type="project" value="GO_Central"/>
</dbReference>
<dbReference type="EMBL" id="GL733170">
    <property type="protein sequence ID" value="EFX63190.1"/>
    <property type="molecule type" value="Genomic_DNA"/>
</dbReference>
<keyword evidence="2" id="KW-0808">Transferase</keyword>
<dbReference type="SUPFAM" id="SSF52540">
    <property type="entry name" value="P-loop containing nucleoside triphosphate hydrolases"/>
    <property type="match status" value="1"/>
</dbReference>
<dbReference type="AlphaFoldDB" id="E9HYI9"/>
<name>E9HYI9_DAPPU</name>
<dbReference type="InParanoid" id="E9HYI9"/>
<keyword evidence="5" id="KW-1185">Reference proteome</keyword>
<dbReference type="OrthoDB" id="205623at2759"/>
<gene>
    <name evidence="4" type="ORF">DAPPUDRAFT_268907</name>
</gene>
<dbReference type="PhylomeDB" id="E9HYI9"/>
<accession>E9HYI9</accession>
<dbReference type="InterPro" id="IPR000863">
    <property type="entry name" value="Sulfotransferase_dom"/>
</dbReference>
<dbReference type="Pfam" id="PF00685">
    <property type="entry name" value="Sulfotransfer_1"/>
    <property type="match status" value="1"/>
</dbReference>
<protein>
    <recommendedName>
        <fullName evidence="3">Sulfotransferase domain-containing protein</fullName>
    </recommendedName>
</protein>
<comment type="similarity">
    <text evidence="1">Belongs to the sulfotransferase 1 family.</text>
</comment>
<reference evidence="4 5" key="1">
    <citation type="journal article" date="2011" name="Science">
        <title>The ecoresponsive genome of Daphnia pulex.</title>
        <authorList>
            <person name="Colbourne J.K."/>
            <person name="Pfrender M.E."/>
            <person name="Gilbert D."/>
            <person name="Thomas W.K."/>
            <person name="Tucker A."/>
            <person name="Oakley T.H."/>
            <person name="Tokishita S."/>
            <person name="Aerts A."/>
            <person name="Arnold G.J."/>
            <person name="Basu M.K."/>
            <person name="Bauer D.J."/>
            <person name="Caceres C.E."/>
            <person name="Carmel L."/>
            <person name="Casola C."/>
            <person name="Choi J.H."/>
            <person name="Detter J.C."/>
            <person name="Dong Q."/>
            <person name="Dusheyko S."/>
            <person name="Eads B.D."/>
            <person name="Frohlich T."/>
            <person name="Geiler-Samerotte K.A."/>
            <person name="Gerlach D."/>
            <person name="Hatcher P."/>
            <person name="Jogdeo S."/>
            <person name="Krijgsveld J."/>
            <person name="Kriventseva E.V."/>
            <person name="Kultz D."/>
            <person name="Laforsch C."/>
            <person name="Lindquist E."/>
            <person name="Lopez J."/>
            <person name="Manak J.R."/>
            <person name="Muller J."/>
            <person name="Pangilinan J."/>
            <person name="Patwardhan R.P."/>
            <person name="Pitluck S."/>
            <person name="Pritham E.J."/>
            <person name="Rechtsteiner A."/>
            <person name="Rho M."/>
            <person name="Rogozin I.B."/>
            <person name="Sakarya O."/>
            <person name="Salamov A."/>
            <person name="Schaack S."/>
            <person name="Shapiro H."/>
            <person name="Shiga Y."/>
            <person name="Skalitzky C."/>
            <person name="Smith Z."/>
            <person name="Souvorov A."/>
            <person name="Sung W."/>
            <person name="Tang Z."/>
            <person name="Tsuchiya D."/>
            <person name="Tu H."/>
            <person name="Vos H."/>
            <person name="Wang M."/>
            <person name="Wolf Y.I."/>
            <person name="Yamagata H."/>
            <person name="Yamada T."/>
            <person name="Ye Y."/>
            <person name="Shaw J.R."/>
            <person name="Andrews J."/>
            <person name="Crease T.J."/>
            <person name="Tang H."/>
            <person name="Lucas S.M."/>
            <person name="Robertson H.M."/>
            <person name="Bork P."/>
            <person name="Koonin E.V."/>
            <person name="Zdobnov E.M."/>
            <person name="Grigoriev I.V."/>
            <person name="Lynch M."/>
            <person name="Boore J.L."/>
        </authorList>
    </citation>
    <scope>NUCLEOTIDE SEQUENCE [LARGE SCALE GENOMIC DNA]</scope>
</reference>
<feature type="domain" description="Sulfotransferase" evidence="3">
    <location>
        <begin position="82"/>
        <end position="344"/>
    </location>
</feature>
<evidence type="ECO:0000313" key="5">
    <source>
        <dbReference type="Proteomes" id="UP000000305"/>
    </source>
</evidence>
<dbReference type="PANTHER" id="PTHR11783">
    <property type="entry name" value="SULFOTRANSFERASE SULT"/>
    <property type="match status" value="1"/>
</dbReference>
<evidence type="ECO:0000256" key="1">
    <source>
        <dbReference type="ARBA" id="ARBA00005771"/>
    </source>
</evidence>
<evidence type="ECO:0000256" key="2">
    <source>
        <dbReference type="ARBA" id="ARBA00022679"/>
    </source>
</evidence>
<dbReference type="InterPro" id="IPR027417">
    <property type="entry name" value="P-loop_NTPase"/>
</dbReference>
<evidence type="ECO:0000259" key="3">
    <source>
        <dbReference type="Pfam" id="PF00685"/>
    </source>
</evidence>